<sequence>MESILKYFKKLLLIKNQNWYLDAAPISLASNNALEFFERDIKDHITLRERILLARFLVVAEKMVNSWSHTQSELQLLDWTTEYQWAKTDTKIRVEQYKFNTSQHHIFNSSELRY</sequence>
<evidence type="ECO:0000313" key="1">
    <source>
        <dbReference type="EMBL" id="KAJ8711813.1"/>
    </source>
</evidence>
<protein>
    <submittedName>
        <fullName evidence="1">Uncharacterized protein</fullName>
    </submittedName>
</protein>
<organism evidence="1 2">
    <name type="scientific">Mythimna loreyi</name>
    <dbReference type="NCBI Taxonomy" id="667449"/>
    <lineage>
        <taxon>Eukaryota</taxon>
        <taxon>Metazoa</taxon>
        <taxon>Ecdysozoa</taxon>
        <taxon>Arthropoda</taxon>
        <taxon>Hexapoda</taxon>
        <taxon>Insecta</taxon>
        <taxon>Pterygota</taxon>
        <taxon>Neoptera</taxon>
        <taxon>Endopterygota</taxon>
        <taxon>Lepidoptera</taxon>
        <taxon>Glossata</taxon>
        <taxon>Ditrysia</taxon>
        <taxon>Noctuoidea</taxon>
        <taxon>Noctuidae</taxon>
        <taxon>Noctuinae</taxon>
        <taxon>Hadenini</taxon>
        <taxon>Mythimna</taxon>
    </lineage>
</organism>
<proteinExistence type="predicted"/>
<keyword evidence="2" id="KW-1185">Reference proteome</keyword>
<dbReference type="EMBL" id="CM056798">
    <property type="protein sequence ID" value="KAJ8711813.1"/>
    <property type="molecule type" value="Genomic_DNA"/>
</dbReference>
<reference evidence="1" key="1">
    <citation type="submission" date="2023-03" db="EMBL/GenBank/DDBJ databases">
        <title>Chromosome-level genomes of two armyworms, Mythimna separata and Mythimna loreyi, provide insights into the biosynthesis and reception of sex pheromones.</title>
        <authorList>
            <person name="Zhao H."/>
        </authorList>
    </citation>
    <scope>NUCLEOTIDE SEQUENCE</scope>
    <source>
        <strain evidence="1">BeijingLab</strain>
    </source>
</reference>
<accession>A0ACC2Q9J4</accession>
<name>A0ACC2Q9J4_9NEOP</name>
<evidence type="ECO:0000313" key="2">
    <source>
        <dbReference type="Proteomes" id="UP001231649"/>
    </source>
</evidence>
<dbReference type="Proteomes" id="UP001231649">
    <property type="component" value="Chromosome 22"/>
</dbReference>
<gene>
    <name evidence="1" type="ORF">PYW08_008767</name>
</gene>
<comment type="caution">
    <text evidence="1">The sequence shown here is derived from an EMBL/GenBank/DDBJ whole genome shotgun (WGS) entry which is preliminary data.</text>
</comment>